<dbReference type="GO" id="GO:0050211">
    <property type="term" value="F:procollagen galactosyltransferase activity"/>
    <property type="evidence" value="ECO:0007669"/>
    <property type="project" value="TreeGrafter"/>
</dbReference>
<dbReference type="PANTHER" id="PTHR10730:SF53">
    <property type="entry name" value="GLYCOSYLTRANSFERASE 25 FAMILY MEMBER"/>
    <property type="match status" value="1"/>
</dbReference>
<name>A0A6J0BRE3_NEOLC</name>
<gene>
    <name evidence="6" type="primary">LOC107222295</name>
</gene>
<sequence length="583" mass="67398">MQFYLSRREMKCGSSLSLVAVFTAVWACATGVLADTRSQKQPTVLIATLVRNKAHTLPYFLTLIENLDYPKDRISLWIQSDNNVDNTLDLLKTWLETEEKKYHNVYFTYDENSRGFEGEKGIADWNNARFNHVINLREEALANARNIWADFLLMIDADAFLTNPKTLSELISKDETVIAPLLKSDGMYSNFWAGMTKEYYYMRTDRYKPILFREEIGCHAVPMVHSAVLINLKKTESNLLTYNADKLGPQRYDGPRDDIITFAVGANISGIPLHICNDQVYGFITVPLESQDTISQDKQQLTNLKLEILAYQEQLPLSKNLARFVTYPVKDTLGMDKIYMINLLRRPERRERMRHCFKELGILAETIDAVDGRTLNESSLKEWGVKMMPEYADPYHKRPMTMGEVGCFLSHYVIWKKVVESGYDRVMVLEDDIRFEPYFRQKVSFITSEVERLKIDWDLVYLGRKRLQDQEEPPVEGSRYLVLAGYSYWTLGYLLSRRGAEKLLEAKPLENMVPVDEYLPILFDKHPRTAWKGHFPERDLIALSAAPLLLYPTHYTGERGYISDTEDSTVITSLPGTKTREEL</sequence>
<dbReference type="CDD" id="cd06532">
    <property type="entry name" value="Glyco_transf_25"/>
    <property type="match status" value="1"/>
</dbReference>
<reference evidence="6" key="1">
    <citation type="submission" date="2025-08" db="UniProtKB">
        <authorList>
            <consortium name="RefSeq"/>
        </authorList>
    </citation>
    <scope>IDENTIFICATION</scope>
    <source>
        <tissue evidence="6">Thorax and Abdomen</tissue>
    </source>
</reference>
<dbReference type="Pfam" id="PF01755">
    <property type="entry name" value="Glyco_transf_25"/>
    <property type="match status" value="1"/>
</dbReference>
<dbReference type="InterPro" id="IPR029044">
    <property type="entry name" value="Nucleotide-diphossugar_trans"/>
</dbReference>
<protein>
    <submittedName>
        <fullName evidence="6">Glycosyltransferase 25 family member</fullName>
    </submittedName>
</protein>
<dbReference type="OrthoDB" id="47375at2759"/>
<evidence type="ECO:0000313" key="6">
    <source>
        <dbReference type="RefSeq" id="XP_015517075.1"/>
    </source>
</evidence>
<evidence type="ECO:0000256" key="3">
    <source>
        <dbReference type="ARBA" id="ARBA00022679"/>
    </source>
</evidence>
<dbReference type="PANTHER" id="PTHR10730">
    <property type="entry name" value="PROCOLLAGEN-LYSINE,2-OXOGLUTARATE 5-DIOXYGENASE/GLYCOSYLTRANSFERASE 25 FAMILY MEMBER"/>
    <property type="match status" value="1"/>
</dbReference>
<accession>A0A6J0BRE3</accession>
<keyword evidence="5" id="KW-1185">Reference proteome</keyword>
<dbReference type="InterPro" id="IPR002654">
    <property type="entry name" value="Glyco_trans_25"/>
</dbReference>
<dbReference type="FunCoup" id="A0A6J0BRE3">
    <property type="interactions" value="352"/>
</dbReference>
<organism evidence="6">
    <name type="scientific">Neodiprion lecontei</name>
    <name type="common">Redheaded pine sawfly</name>
    <dbReference type="NCBI Taxonomy" id="441921"/>
    <lineage>
        <taxon>Eukaryota</taxon>
        <taxon>Metazoa</taxon>
        <taxon>Ecdysozoa</taxon>
        <taxon>Arthropoda</taxon>
        <taxon>Hexapoda</taxon>
        <taxon>Insecta</taxon>
        <taxon>Pterygota</taxon>
        <taxon>Neoptera</taxon>
        <taxon>Endopterygota</taxon>
        <taxon>Hymenoptera</taxon>
        <taxon>Tenthredinoidea</taxon>
        <taxon>Diprionidae</taxon>
        <taxon>Diprioninae</taxon>
        <taxon>Neodiprion</taxon>
    </lineage>
</organism>
<dbReference type="RefSeq" id="XP_015517075.1">
    <property type="nucleotide sequence ID" value="XM_015661589.2"/>
</dbReference>
<evidence type="ECO:0000259" key="4">
    <source>
        <dbReference type="Pfam" id="PF01755"/>
    </source>
</evidence>
<feature type="domain" description="Glycosyl transferase family 25" evidence="4">
    <location>
        <begin position="335"/>
        <end position="518"/>
    </location>
</feature>
<keyword evidence="3" id="KW-0808">Transferase</keyword>
<comment type="similarity">
    <text evidence="1">Belongs to the glycosyltransferase 25 family.</text>
</comment>
<evidence type="ECO:0000256" key="2">
    <source>
        <dbReference type="ARBA" id="ARBA00022676"/>
    </source>
</evidence>
<dbReference type="Proteomes" id="UP000829291">
    <property type="component" value="Chromosome 2"/>
</dbReference>
<dbReference type="KEGG" id="nlo:107222295"/>
<dbReference type="Pfam" id="PF03452">
    <property type="entry name" value="Anp1"/>
    <property type="match status" value="1"/>
</dbReference>
<dbReference type="GeneID" id="107222295"/>
<evidence type="ECO:0000313" key="5">
    <source>
        <dbReference type="Proteomes" id="UP000829291"/>
    </source>
</evidence>
<dbReference type="InParanoid" id="A0A6J0BRE3"/>
<keyword evidence="2" id="KW-0328">Glycosyltransferase</keyword>
<proteinExistence type="inferred from homology"/>
<evidence type="ECO:0000256" key="1">
    <source>
        <dbReference type="ARBA" id="ARBA00006721"/>
    </source>
</evidence>
<dbReference type="Gene3D" id="3.90.550.10">
    <property type="entry name" value="Spore Coat Polysaccharide Biosynthesis Protein SpsA, Chain A"/>
    <property type="match status" value="1"/>
</dbReference>
<dbReference type="InterPro" id="IPR050757">
    <property type="entry name" value="Collagen_mod_GT25"/>
</dbReference>
<dbReference type="SUPFAM" id="SSF53448">
    <property type="entry name" value="Nucleotide-diphospho-sugar transferases"/>
    <property type="match status" value="1"/>
</dbReference>
<dbReference type="AlphaFoldDB" id="A0A6J0BRE3"/>